<evidence type="ECO:0000313" key="2">
    <source>
        <dbReference type="EMBL" id="REG81307.1"/>
    </source>
</evidence>
<organism evidence="2 3">
    <name type="scientific">Marinomonas pollencensis</name>
    <dbReference type="NCBI Taxonomy" id="491954"/>
    <lineage>
        <taxon>Bacteria</taxon>
        <taxon>Pseudomonadati</taxon>
        <taxon>Pseudomonadota</taxon>
        <taxon>Gammaproteobacteria</taxon>
        <taxon>Oceanospirillales</taxon>
        <taxon>Oceanospirillaceae</taxon>
        <taxon>Marinomonas</taxon>
    </lineage>
</organism>
<dbReference type="InterPro" id="IPR018648">
    <property type="entry name" value="DUF2076"/>
</dbReference>
<feature type="compositionally biased region" description="Low complexity" evidence="1">
    <location>
        <begin position="235"/>
        <end position="249"/>
    </location>
</feature>
<dbReference type="RefSeq" id="WP_181903120.1">
    <property type="nucleotide sequence ID" value="NZ_QUNG01000015.1"/>
</dbReference>
<dbReference type="AlphaFoldDB" id="A0A3E0DFE4"/>
<feature type="compositionally biased region" description="Polar residues" evidence="1">
    <location>
        <begin position="115"/>
        <end position="146"/>
    </location>
</feature>
<protein>
    <recommendedName>
        <fullName evidence="4">DUF2076 family protein</fullName>
    </recommendedName>
</protein>
<sequence>MSDDASRLIEQLFERLQEAEKQTGERDSPAESQINKHLIQQPSAPYYMAQTIIMQEAALKRLNARVEHLERSLAEKPTSGGFLSGLFGTDSSRESRSPGARSKSQSGWGEPRGQQKAQGFSRQQGNGQQPAYGQGQANQQHSTAGNRSFLGGALQTAAGVAGGVVVGSMLMNMFGHHTPTEMVDVIQQEPTGEDFSSDSMGQSDAGQSDFASNDFGSADTSQDGFGQAGFDQNNDFGQAGFDQAGFGDANLGSNEFDQGDFGDIGSGFDDFGGGFGDDFDV</sequence>
<dbReference type="Proteomes" id="UP000256542">
    <property type="component" value="Unassembled WGS sequence"/>
</dbReference>
<feature type="compositionally biased region" description="Gly residues" evidence="1">
    <location>
        <begin position="262"/>
        <end position="281"/>
    </location>
</feature>
<dbReference type="EMBL" id="QUNG01000015">
    <property type="protein sequence ID" value="REG81307.1"/>
    <property type="molecule type" value="Genomic_DNA"/>
</dbReference>
<feature type="region of interest" description="Disordered" evidence="1">
    <location>
        <begin position="191"/>
        <end position="281"/>
    </location>
</feature>
<gene>
    <name evidence="2" type="ORF">DFP81_11528</name>
</gene>
<evidence type="ECO:0000313" key="3">
    <source>
        <dbReference type="Proteomes" id="UP000256542"/>
    </source>
</evidence>
<evidence type="ECO:0000256" key="1">
    <source>
        <dbReference type="SAM" id="MobiDB-lite"/>
    </source>
</evidence>
<feature type="region of interest" description="Disordered" evidence="1">
    <location>
        <begin position="77"/>
        <end position="147"/>
    </location>
</feature>
<evidence type="ECO:0008006" key="4">
    <source>
        <dbReference type="Google" id="ProtNLM"/>
    </source>
</evidence>
<keyword evidence="3" id="KW-1185">Reference proteome</keyword>
<proteinExistence type="predicted"/>
<reference evidence="2 3" key="1">
    <citation type="submission" date="2018-08" db="EMBL/GenBank/DDBJ databases">
        <title>Genomic Encyclopedia of Type Strains, Phase III (KMG-III): the genomes of soil and plant-associated and newly described type strains.</title>
        <authorList>
            <person name="Whitman W."/>
        </authorList>
    </citation>
    <scope>NUCLEOTIDE SEQUENCE [LARGE SCALE GENOMIC DNA]</scope>
    <source>
        <strain evidence="2 3">CECT 7375</strain>
    </source>
</reference>
<feature type="compositionally biased region" description="Polar residues" evidence="1">
    <location>
        <begin position="197"/>
        <end position="234"/>
    </location>
</feature>
<dbReference type="Pfam" id="PF09849">
    <property type="entry name" value="DUF2076"/>
    <property type="match status" value="1"/>
</dbReference>
<comment type="caution">
    <text evidence="2">The sequence shown here is derived from an EMBL/GenBank/DDBJ whole genome shotgun (WGS) entry which is preliminary data.</text>
</comment>
<name>A0A3E0DFE4_9GAMM</name>
<accession>A0A3E0DFE4</accession>